<organism evidence="2 3">
    <name type="scientific">Bacillus cereus</name>
    <dbReference type="NCBI Taxonomy" id="1396"/>
    <lineage>
        <taxon>Bacteria</taxon>
        <taxon>Bacillati</taxon>
        <taxon>Bacillota</taxon>
        <taxon>Bacilli</taxon>
        <taxon>Bacillales</taxon>
        <taxon>Bacillaceae</taxon>
        <taxon>Bacillus</taxon>
        <taxon>Bacillus cereus group</taxon>
    </lineage>
</organism>
<dbReference type="Gene3D" id="2.40.40.60">
    <property type="match status" value="1"/>
</dbReference>
<feature type="signal peptide" evidence="1">
    <location>
        <begin position="1"/>
        <end position="19"/>
    </location>
</feature>
<dbReference type="Proteomes" id="UP000224203">
    <property type="component" value="Unassembled WGS sequence"/>
</dbReference>
<proteinExistence type="predicted"/>
<evidence type="ECO:0000313" key="3">
    <source>
        <dbReference type="Proteomes" id="UP000224203"/>
    </source>
</evidence>
<dbReference type="EMBL" id="NULI01000110">
    <property type="protein sequence ID" value="PGS77496.1"/>
    <property type="molecule type" value="Genomic_DNA"/>
</dbReference>
<sequence>MKKVMKLCIIGVVSISVLGACSFGKKEEPRNGAVLIGEEQPLKEIVAQNKGEIESNDLYKVKRAESDENQVLIMNQKTAEDIVKKGILRESDNDRDINSSDPIYSLPTIPKGKAMMFTRKKNKAIKEIKVNDKKIDVQYTKDVWIGHERTSDYEEVILIVDNATFNKLPITETNMEILQFNKTYGEDKVINKDDTEAMQKETEFNKVTKDMKEKVNSFDTVSIIKK</sequence>
<reference evidence="2 3" key="1">
    <citation type="submission" date="2017-09" db="EMBL/GenBank/DDBJ databases">
        <title>Large-scale bioinformatics analysis of Bacillus genomes uncovers conserved roles of natural products in bacterial physiology.</title>
        <authorList>
            <consortium name="Agbiome Team Llc"/>
            <person name="Bleich R.M."/>
            <person name="Grubbs K.J."/>
            <person name="Santa Maria K.C."/>
            <person name="Allen S.E."/>
            <person name="Farag S."/>
            <person name="Shank E.A."/>
            <person name="Bowers A."/>
        </authorList>
    </citation>
    <scope>NUCLEOTIDE SEQUENCE [LARGE SCALE GENOMIC DNA]</scope>
    <source>
        <strain evidence="2 3">AFS041711</strain>
    </source>
</reference>
<dbReference type="PROSITE" id="PS51257">
    <property type="entry name" value="PROKAR_LIPOPROTEIN"/>
    <property type="match status" value="1"/>
</dbReference>
<evidence type="ECO:0000313" key="2">
    <source>
        <dbReference type="EMBL" id="PGS77496.1"/>
    </source>
</evidence>
<evidence type="ECO:0008006" key="4">
    <source>
        <dbReference type="Google" id="ProtNLM"/>
    </source>
</evidence>
<protein>
    <recommendedName>
        <fullName evidence="4">Lipoprotein</fullName>
    </recommendedName>
</protein>
<dbReference type="RefSeq" id="WP_098783163.1">
    <property type="nucleotide sequence ID" value="NZ_NULI01000110.1"/>
</dbReference>
<evidence type="ECO:0000256" key="1">
    <source>
        <dbReference type="SAM" id="SignalP"/>
    </source>
</evidence>
<dbReference type="Pfam" id="PF17294">
    <property type="entry name" value="Lipoprotein_22"/>
    <property type="match status" value="1"/>
</dbReference>
<name>A0A9X7CKZ9_BACCE</name>
<gene>
    <name evidence="2" type="ORF">COC69_19735</name>
</gene>
<dbReference type="InterPro" id="IPR035253">
    <property type="entry name" value="Lipoprotein_22_bac"/>
</dbReference>
<feature type="chain" id="PRO_5040837179" description="Lipoprotein" evidence="1">
    <location>
        <begin position="20"/>
        <end position="226"/>
    </location>
</feature>
<keyword evidence="1" id="KW-0732">Signal</keyword>
<dbReference type="AlphaFoldDB" id="A0A9X7CKZ9"/>
<accession>A0A9X7CKZ9</accession>
<comment type="caution">
    <text evidence="2">The sequence shown here is derived from an EMBL/GenBank/DDBJ whole genome shotgun (WGS) entry which is preliminary data.</text>
</comment>